<dbReference type="STRING" id="1423758.FC41_GL001653"/>
<dbReference type="RefSeq" id="WP_008471805.1">
    <property type="nucleotide sequence ID" value="NZ_AYZP01000005.1"/>
</dbReference>
<dbReference type="Gene3D" id="3.40.190.10">
    <property type="entry name" value="Periplasmic binding protein-like II"/>
    <property type="match status" value="2"/>
</dbReference>
<accession>I7JVD7</accession>
<dbReference type="EMBL" id="CAKE01000034">
    <property type="protein sequence ID" value="CCI82656.1"/>
    <property type="molecule type" value="Genomic_DNA"/>
</dbReference>
<dbReference type="GeneID" id="82847884"/>
<gene>
    <name evidence="2" type="ORF">BN55_08015</name>
</gene>
<dbReference type="InterPro" id="IPR005119">
    <property type="entry name" value="LysR_subst-bd"/>
</dbReference>
<dbReference type="SUPFAM" id="SSF53850">
    <property type="entry name" value="Periplasmic binding protein-like II"/>
    <property type="match status" value="1"/>
</dbReference>
<feature type="domain" description="LysR substrate-binding" evidence="1">
    <location>
        <begin position="3"/>
        <end position="198"/>
    </location>
</feature>
<dbReference type="Proteomes" id="UP000009320">
    <property type="component" value="Unassembled WGS sequence"/>
</dbReference>
<dbReference type="eggNOG" id="COG0583">
    <property type="taxonomic scope" value="Bacteria"/>
</dbReference>
<dbReference type="PATRIC" id="fig|1423758.3.peg.1684"/>
<comment type="caution">
    <text evidence="2">The sequence shown here is derived from an EMBL/GenBank/DDBJ whole genome shotgun (WGS) entry which is preliminary data.</text>
</comment>
<evidence type="ECO:0000313" key="2">
    <source>
        <dbReference type="EMBL" id="CCI82656.1"/>
    </source>
</evidence>
<protein>
    <recommendedName>
        <fullName evidence="1">LysR substrate-binding domain-containing protein</fullName>
    </recommendedName>
</protein>
<sequence length="200" mass="22759">MIIGYLNNLGNKELSRAAAIYRQKSTDQNLETKALSYSDIIDQLQDGKIDLALVNDRQDNLNTLNTYQIADASVIAIIQKGTFDKHAQIVELADLRANSCIITCSIQEEKAEYYYYRDVLKIPNQLIADDSLNETILMTQAGSGFFLMNEYTAPLIKNDDLQKLFLFNQGKQLKEKYLLLSKARNSNTDSFAQILKQQFK</sequence>
<organism evidence="2 3">
    <name type="scientific">Lactobacillus hominis DSM 23910 = CRBIP 24.179</name>
    <dbReference type="NCBI Taxonomy" id="1423758"/>
    <lineage>
        <taxon>Bacteria</taxon>
        <taxon>Bacillati</taxon>
        <taxon>Bacillota</taxon>
        <taxon>Bacilli</taxon>
        <taxon>Lactobacillales</taxon>
        <taxon>Lactobacillaceae</taxon>
        <taxon>Lactobacillus</taxon>
    </lineage>
</organism>
<dbReference type="OrthoDB" id="2318804at2"/>
<evidence type="ECO:0000313" key="3">
    <source>
        <dbReference type="Proteomes" id="UP000009320"/>
    </source>
</evidence>
<dbReference type="Pfam" id="PF03466">
    <property type="entry name" value="LysR_substrate"/>
    <property type="match status" value="1"/>
</dbReference>
<proteinExistence type="predicted"/>
<keyword evidence="3" id="KW-1185">Reference proteome</keyword>
<name>I7JVD7_9LACO</name>
<dbReference type="AlphaFoldDB" id="I7JVD7"/>
<evidence type="ECO:0000259" key="1">
    <source>
        <dbReference type="Pfam" id="PF03466"/>
    </source>
</evidence>
<reference evidence="2 3" key="1">
    <citation type="submission" date="2012-06" db="EMBL/GenBank/DDBJ databases">
        <title>Draft Genome Sequence of Lactobacillus hominis Strain CRBIP 24.179T, isolated from human intestine.</title>
        <authorList>
            <person name="Cousin S."/>
            <person name="Ma L."/>
            <person name="Bizet C."/>
            <person name="Loux V."/>
            <person name="Bouchier C."/>
            <person name="Clermont D."/>
            <person name="Creno S."/>
        </authorList>
    </citation>
    <scope>NUCLEOTIDE SEQUENCE [LARGE SCALE GENOMIC DNA]</scope>
    <source>
        <strain evidence="3">CRBIP 24.179T</strain>
    </source>
</reference>